<feature type="binding site" evidence="4">
    <location>
        <position position="31"/>
    </location>
    <ligand>
        <name>(3S)-3-hydroxy-3-methylglutaryl-CoA</name>
        <dbReference type="ChEBI" id="CHEBI:43074"/>
    </ligand>
</feature>
<name>A0A0R1LNS3_9LACO</name>
<feature type="binding site" evidence="4">
    <location>
        <position position="244"/>
    </location>
    <ligand>
        <name>(3S)-3-hydroxy-3-methylglutaryl-CoA</name>
        <dbReference type="ChEBI" id="CHEBI:43074"/>
    </ligand>
</feature>
<dbReference type="CDD" id="cd00827">
    <property type="entry name" value="init_cond_enzymes"/>
    <property type="match status" value="1"/>
</dbReference>
<evidence type="ECO:0000256" key="1">
    <source>
        <dbReference type="ARBA" id="ARBA00007061"/>
    </source>
</evidence>
<evidence type="ECO:0000313" key="8">
    <source>
        <dbReference type="Proteomes" id="UP000051955"/>
    </source>
</evidence>
<dbReference type="InterPro" id="IPR011554">
    <property type="entry name" value="HMG_CoA_synthase_prok"/>
</dbReference>
<keyword evidence="2" id="KW-0808">Transferase</keyword>
<dbReference type="Pfam" id="PF01154">
    <property type="entry name" value="HMG_CoA_synt_N"/>
    <property type="match status" value="1"/>
</dbReference>
<dbReference type="STRING" id="1423715.FD25_GL000714"/>
<dbReference type="PANTHER" id="PTHR43323">
    <property type="entry name" value="3-HYDROXY-3-METHYLGLUTARYL COENZYME A SYNTHASE"/>
    <property type="match status" value="1"/>
</dbReference>
<evidence type="ECO:0000259" key="6">
    <source>
        <dbReference type="Pfam" id="PF08540"/>
    </source>
</evidence>
<accession>A0A0R1LNS3</accession>
<dbReference type="GO" id="GO:0004421">
    <property type="term" value="F:hydroxymethylglutaryl-CoA synthase activity"/>
    <property type="evidence" value="ECO:0007669"/>
    <property type="project" value="InterPro"/>
</dbReference>
<dbReference type="NCBIfam" id="TIGR01835">
    <property type="entry name" value="HMG-CoA-S_prok"/>
    <property type="match status" value="1"/>
</dbReference>
<sequence>MTVTVGIDRLGFYTPQLYLDMTALALARGEDPAKYHVGIGQDKQAVIPPTQDVVTMAANAATQILTPADLADVKMVLFGTESGIDNSKATAVYLAHLLGLAPDTRAVELKQACYGATAGLQLAADYVRARPTAKVLVIGADIARYGLRTAGEVTQGGGAVAMLITANPQILALDTISTYHTADVMDFWRPLDRTEALVDGKYSTNVYLDFFKTTWADYQQQTGRTIADFAAMVFHLPFTKMGRKGLRQVLPEATPAHQQELTAAFEASQLDNRNVGNLYTGSLYLSLLSLLRHGALRAGDRLGCFSYGSGAEGEFYSGTVQPHYRRGFDDAALTALLTNRRAVSVAEYESIFQQQLPNDGRDVRLPVGTETAPFYLAGRQRQQRQYRQR</sequence>
<dbReference type="GO" id="GO:0006084">
    <property type="term" value="P:acetyl-CoA metabolic process"/>
    <property type="evidence" value="ECO:0007669"/>
    <property type="project" value="InterPro"/>
</dbReference>
<dbReference type="Proteomes" id="UP000051955">
    <property type="component" value="Unassembled WGS sequence"/>
</dbReference>
<dbReference type="SUPFAM" id="SSF53901">
    <property type="entry name" value="Thiolase-like"/>
    <property type="match status" value="2"/>
</dbReference>
<keyword evidence="8" id="KW-1185">Reference proteome</keyword>
<evidence type="ECO:0000256" key="4">
    <source>
        <dbReference type="PIRSR" id="PIRSR611554-2"/>
    </source>
</evidence>
<reference evidence="7 8" key="1">
    <citation type="journal article" date="2015" name="Genome Announc.">
        <title>Expanding the biotechnology potential of lactobacilli through comparative genomics of 213 strains and associated genera.</title>
        <authorList>
            <person name="Sun Z."/>
            <person name="Harris H.M."/>
            <person name="McCann A."/>
            <person name="Guo C."/>
            <person name="Argimon S."/>
            <person name="Zhang W."/>
            <person name="Yang X."/>
            <person name="Jeffery I.B."/>
            <person name="Cooney J.C."/>
            <person name="Kagawa T.F."/>
            <person name="Liu W."/>
            <person name="Song Y."/>
            <person name="Salvetti E."/>
            <person name="Wrobel A."/>
            <person name="Rasinkangas P."/>
            <person name="Parkhill J."/>
            <person name="Rea M.C."/>
            <person name="O'Sullivan O."/>
            <person name="Ritari J."/>
            <person name="Douillard F.P."/>
            <person name="Paul Ross R."/>
            <person name="Yang R."/>
            <person name="Briner A.E."/>
            <person name="Felis G.E."/>
            <person name="de Vos W.M."/>
            <person name="Barrangou R."/>
            <person name="Klaenhammer T.R."/>
            <person name="Caufield P.W."/>
            <person name="Cui Y."/>
            <person name="Zhang H."/>
            <person name="O'Toole P.W."/>
        </authorList>
    </citation>
    <scope>NUCLEOTIDE SEQUENCE [LARGE SCALE GENOMIC DNA]</scope>
    <source>
        <strain evidence="7 8">DSM 19394</strain>
    </source>
</reference>
<organism evidence="7 8">
    <name type="scientific">Levilactobacillus acidifarinae DSM 19394 = JCM 15949</name>
    <dbReference type="NCBI Taxonomy" id="1423715"/>
    <lineage>
        <taxon>Bacteria</taxon>
        <taxon>Bacillati</taxon>
        <taxon>Bacillota</taxon>
        <taxon>Bacilli</taxon>
        <taxon>Lactobacillales</taxon>
        <taxon>Lactobacillaceae</taxon>
        <taxon>Levilactobacillus</taxon>
    </lineage>
</organism>
<evidence type="ECO:0000256" key="3">
    <source>
        <dbReference type="PIRSR" id="PIRSR611554-1"/>
    </source>
</evidence>
<feature type="domain" description="Hydroxymethylglutaryl-coenzyme A synthase C-terminal" evidence="6">
    <location>
        <begin position="261"/>
        <end position="354"/>
    </location>
</feature>
<gene>
    <name evidence="7" type="ORF">FD25_GL000714</name>
</gene>
<feature type="domain" description="Hydroxymethylglutaryl-coenzyme A synthase N-terminal" evidence="5">
    <location>
        <begin position="4"/>
        <end position="167"/>
    </location>
</feature>
<dbReference type="InterPro" id="IPR016039">
    <property type="entry name" value="Thiolase-like"/>
</dbReference>
<dbReference type="AlphaFoldDB" id="A0A0R1LNS3"/>
<dbReference type="PATRIC" id="fig|1423715.3.peg.742"/>
<evidence type="ECO:0000313" key="7">
    <source>
        <dbReference type="EMBL" id="KRK94740.1"/>
    </source>
</evidence>
<feature type="active site" description="Proton donor/acceptor" evidence="3">
    <location>
        <position position="235"/>
    </location>
</feature>
<feature type="active site" description="Acyl-thioester intermediate" evidence="3">
    <location>
        <position position="113"/>
    </location>
</feature>
<dbReference type="InterPro" id="IPR013528">
    <property type="entry name" value="HMG_CoA_synth_N"/>
</dbReference>
<proteinExistence type="inferred from homology"/>
<dbReference type="OrthoDB" id="9769523at2"/>
<evidence type="ECO:0000259" key="5">
    <source>
        <dbReference type="Pfam" id="PF01154"/>
    </source>
</evidence>
<comment type="similarity">
    <text evidence="1">Belongs to the thiolase-like superfamily. HMG-CoA synthase family.</text>
</comment>
<dbReference type="Gene3D" id="3.40.47.10">
    <property type="match status" value="2"/>
</dbReference>
<dbReference type="InterPro" id="IPR013746">
    <property type="entry name" value="HMG_CoA_synt_C_dom"/>
</dbReference>
<feature type="binding site" evidence="4">
    <location>
        <position position="145"/>
    </location>
    <ligand>
        <name>(3S)-3-hydroxy-3-methylglutaryl-CoA</name>
        <dbReference type="ChEBI" id="CHEBI:43074"/>
    </ligand>
</feature>
<dbReference type="EMBL" id="AZDV01000026">
    <property type="protein sequence ID" value="KRK94740.1"/>
    <property type="molecule type" value="Genomic_DNA"/>
</dbReference>
<feature type="active site" description="Proton donor/acceptor" evidence="3">
    <location>
        <position position="81"/>
    </location>
</feature>
<comment type="caution">
    <text evidence="7">The sequence shown here is derived from an EMBL/GenBank/DDBJ whole genome shotgun (WGS) entry which is preliminary data.</text>
</comment>
<feature type="binding site" evidence="4">
    <location>
        <position position="277"/>
    </location>
    <ligand>
        <name>(3S)-3-hydroxy-3-methylglutaryl-CoA</name>
        <dbReference type="ChEBI" id="CHEBI:43074"/>
    </ligand>
</feature>
<protein>
    <submittedName>
        <fullName evidence="7">3-hydroxy-3-methylglutaryl-CoA synthase</fullName>
    </submittedName>
</protein>
<dbReference type="PANTHER" id="PTHR43323:SF2">
    <property type="entry name" value="HYDROXYMETHYLGLUTARYL-COA SYNTHASE"/>
    <property type="match status" value="1"/>
</dbReference>
<dbReference type="RefSeq" id="WP_057803956.1">
    <property type="nucleotide sequence ID" value="NZ_AZDV01000026.1"/>
</dbReference>
<feature type="domain" description="Hydroxymethylglutaryl-coenzyme A synthase C-terminal" evidence="6">
    <location>
        <begin position="174"/>
        <end position="251"/>
    </location>
</feature>
<dbReference type="Pfam" id="PF08540">
    <property type="entry name" value="HMG_CoA_synt_C"/>
    <property type="match status" value="2"/>
</dbReference>
<evidence type="ECO:0000256" key="2">
    <source>
        <dbReference type="ARBA" id="ARBA00022679"/>
    </source>
</evidence>